<dbReference type="InterPro" id="IPR002048">
    <property type="entry name" value="EF_hand_dom"/>
</dbReference>
<feature type="domain" description="EF-hand" evidence="3">
    <location>
        <begin position="182"/>
        <end position="217"/>
    </location>
</feature>
<dbReference type="Gene3D" id="1.10.238.10">
    <property type="entry name" value="EF-hand"/>
    <property type="match status" value="8"/>
</dbReference>
<evidence type="ECO:0000256" key="1">
    <source>
        <dbReference type="ARBA" id="ARBA00022737"/>
    </source>
</evidence>
<evidence type="ECO:0000313" key="5">
    <source>
        <dbReference type="Proteomes" id="UP001217089"/>
    </source>
</evidence>
<evidence type="ECO:0000256" key="2">
    <source>
        <dbReference type="ARBA" id="ARBA00022837"/>
    </source>
</evidence>
<dbReference type="Pfam" id="PF13405">
    <property type="entry name" value="EF-hand_6"/>
    <property type="match status" value="2"/>
</dbReference>
<dbReference type="EMBL" id="JARBDR010000657">
    <property type="protein sequence ID" value="KAJ8309339.1"/>
    <property type="molecule type" value="Genomic_DNA"/>
</dbReference>
<protein>
    <recommendedName>
        <fullName evidence="3">EF-hand domain-containing protein</fullName>
    </recommendedName>
</protein>
<feature type="domain" description="EF-hand" evidence="3">
    <location>
        <begin position="218"/>
        <end position="253"/>
    </location>
</feature>
<dbReference type="InterPro" id="IPR011992">
    <property type="entry name" value="EF-hand-dom_pair"/>
</dbReference>
<dbReference type="InterPro" id="IPR050230">
    <property type="entry name" value="CALM/Myosin/TropC-like"/>
</dbReference>
<reference evidence="4 5" key="1">
    <citation type="submission" date="2022-12" db="EMBL/GenBank/DDBJ databases">
        <title>Chromosome-level genome of Tegillarca granosa.</title>
        <authorList>
            <person name="Kim J."/>
        </authorList>
    </citation>
    <scope>NUCLEOTIDE SEQUENCE [LARGE SCALE GENOMIC DNA]</scope>
    <source>
        <strain evidence="4">Teg-2019</strain>
        <tissue evidence="4">Adductor muscle</tissue>
    </source>
</reference>
<dbReference type="InterPro" id="IPR018247">
    <property type="entry name" value="EF_Hand_1_Ca_BS"/>
</dbReference>
<dbReference type="PANTHER" id="PTHR23048:SF0">
    <property type="entry name" value="CALMODULIN LIKE 3"/>
    <property type="match status" value="1"/>
</dbReference>
<keyword evidence="2" id="KW-0106">Calcium</keyword>
<dbReference type="PROSITE" id="PS50222">
    <property type="entry name" value="EF_HAND_2"/>
    <property type="match status" value="8"/>
</dbReference>
<keyword evidence="1" id="KW-0677">Repeat</keyword>
<proteinExistence type="predicted"/>
<feature type="domain" description="EF-hand" evidence="3">
    <location>
        <begin position="132"/>
        <end position="167"/>
    </location>
</feature>
<organism evidence="4 5">
    <name type="scientific">Tegillarca granosa</name>
    <name type="common">Malaysian cockle</name>
    <name type="synonym">Anadara granosa</name>
    <dbReference type="NCBI Taxonomy" id="220873"/>
    <lineage>
        <taxon>Eukaryota</taxon>
        <taxon>Metazoa</taxon>
        <taxon>Spiralia</taxon>
        <taxon>Lophotrochozoa</taxon>
        <taxon>Mollusca</taxon>
        <taxon>Bivalvia</taxon>
        <taxon>Autobranchia</taxon>
        <taxon>Pteriomorphia</taxon>
        <taxon>Arcoida</taxon>
        <taxon>Arcoidea</taxon>
        <taxon>Arcidae</taxon>
        <taxon>Tegillarca</taxon>
    </lineage>
</organism>
<evidence type="ECO:0000313" key="4">
    <source>
        <dbReference type="EMBL" id="KAJ8309339.1"/>
    </source>
</evidence>
<feature type="domain" description="EF-hand" evidence="3">
    <location>
        <begin position="89"/>
        <end position="130"/>
    </location>
</feature>
<evidence type="ECO:0000259" key="3">
    <source>
        <dbReference type="PROSITE" id="PS50222"/>
    </source>
</evidence>
<dbReference type="Pfam" id="PF13499">
    <property type="entry name" value="EF-hand_7"/>
    <property type="match status" value="3"/>
</dbReference>
<feature type="domain" description="EF-hand" evidence="3">
    <location>
        <begin position="337"/>
        <end position="372"/>
    </location>
</feature>
<dbReference type="PANTHER" id="PTHR23048">
    <property type="entry name" value="MYOSIN LIGHT CHAIN 1, 3"/>
    <property type="match status" value="1"/>
</dbReference>
<dbReference type="CDD" id="cd00051">
    <property type="entry name" value="EFh"/>
    <property type="match status" value="4"/>
</dbReference>
<dbReference type="SMART" id="SM00054">
    <property type="entry name" value="EFh"/>
    <property type="match status" value="9"/>
</dbReference>
<dbReference type="SUPFAM" id="SSF47473">
    <property type="entry name" value="EF-hand"/>
    <property type="match status" value="5"/>
</dbReference>
<dbReference type="Proteomes" id="UP001217089">
    <property type="component" value="Unassembled WGS sequence"/>
</dbReference>
<keyword evidence="5" id="KW-1185">Reference proteome</keyword>
<dbReference type="PROSITE" id="PS00018">
    <property type="entry name" value="EF_HAND_1"/>
    <property type="match status" value="4"/>
</dbReference>
<name>A0ABQ9EVY7_TEGGR</name>
<feature type="domain" description="EF-hand" evidence="3">
    <location>
        <begin position="373"/>
        <end position="417"/>
    </location>
</feature>
<accession>A0ABQ9EVY7</accession>
<sequence>MARKQDDHGSEEEIIEAFKCFDRDGSGTISIAELRHVLTSLGEKLTDEEVDEMIKDADTGEGSVNYRGNGVINFADFLTLVSKQGRDLNSEDELREAFKIIDKENKGFLDGRGSIDFPEFLTLMARKVRDQETVGDLEEAFKIFDEDDSGTITAKQLREVMTTLGEKLTDEEVDEMIKEADKNGDDFRETFNLFDDDGGGTISTDELGEVMKRLGQNPSKRELDDLIAEVDQDGNGEVDFDEFLQLMAKKLKGMDIEEEIREAFKVFDTQESGKIKFRQAFELFDEDGGGTIDADELGTVMRSLGENPTEEELAELIMEVDEDEFLGMMAKKLKDGTSEEAIREAFQIFDKEKKGWITSTYLRHIMTNLGYKLPDDEVDEMIEIVDMDGDGTIEYEDGGGTISVEELGTVMRSLGQDPNEDELNALIEEYLIKKAKDL</sequence>
<comment type="caution">
    <text evidence="4">The sequence shown here is derived from an EMBL/GenBank/DDBJ whole genome shotgun (WGS) entry which is preliminary data.</text>
</comment>
<feature type="domain" description="EF-hand" evidence="3">
    <location>
        <begin position="272"/>
        <end position="307"/>
    </location>
</feature>
<gene>
    <name evidence="4" type="ORF">KUTeg_014213</name>
</gene>
<feature type="domain" description="EF-hand" evidence="3">
    <location>
        <begin position="9"/>
        <end position="44"/>
    </location>
</feature>